<reference evidence="1" key="1">
    <citation type="journal article" date="2023" name="bioRxiv">
        <title>Improved chromosome-level genome assembly for marigold (Tagetes erecta).</title>
        <authorList>
            <person name="Jiang F."/>
            <person name="Yuan L."/>
            <person name="Wang S."/>
            <person name="Wang H."/>
            <person name="Xu D."/>
            <person name="Wang A."/>
            <person name="Fan W."/>
        </authorList>
    </citation>
    <scope>NUCLEOTIDE SEQUENCE</scope>
    <source>
        <strain evidence="1">WSJ</strain>
        <tissue evidence="1">Leaf</tissue>
    </source>
</reference>
<dbReference type="Proteomes" id="UP001229421">
    <property type="component" value="Unassembled WGS sequence"/>
</dbReference>
<sequence length="117" mass="12924">MGDTIAVNHGDEKYMVDIVETKPSPTIVLFKPFTGVARRVDGQPLVVTIVEEIVQRVDQLSIRVDVKKNEKFNAFTGKSGLLQAVSLDLSIQFKRKSEIGCVVVDSPKAMLNLLIPE</sequence>
<accession>A0AAD8LBV0</accession>
<evidence type="ECO:0000313" key="1">
    <source>
        <dbReference type="EMBL" id="KAK1434830.1"/>
    </source>
</evidence>
<dbReference type="AlphaFoldDB" id="A0AAD8LBV0"/>
<name>A0AAD8LBV0_TARER</name>
<comment type="caution">
    <text evidence="1">The sequence shown here is derived from an EMBL/GenBank/DDBJ whole genome shotgun (WGS) entry which is preliminary data.</text>
</comment>
<keyword evidence="2" id="KW-1185">Reference proteome</keyword>
<protein>
    <submittedName>
        <fullName evidence="1">Uncharacterized protein</fullName>
    </submittedName>
</protein>
<gene>
    <name evidence="1" type="ORF">QVD17_00584</name>
</gene>
<dbReference type="EMBL" id="JAUHHV010000001">
    <property type="protein sequence ID" value="KAK1434830.1"/>
    <property type="molecule type" value="Genomic_DNA"/>
</dbReference>
<organism evidence="1 2">
    <name type="scientific">Tagetes erecta</name>
    <name type="common">African marigold</name>
    <dbReference type="NCBI Taxonomy" id="13708"/>
    <lineage>
        <taxon>Eukaryota</taxon>
        <taxon>Viridiplantae</taxon>
        <taxon>Streptophyta</taxon>
        <taxon>Embryophyta</taxon>
        <taxon>Tracheophyta</taxon>
        <taxon>Spermatophyta</taxon>
        <taxon>Magnoliopsida</taxon>
        <taxon>eudicotyledons</taxon>
        <taxon>Gunneridae</taxon>
        <taxon>Pentapetalae</taxon>
        <taxon>asterids</taxon>
        <taxon>campanulids</taxon>
        <taxon>Asterales</taxon>
        <taxon>Asteraceae</taxon>
        <taxon>Asteroideae</taxon>
        <taxon>Heliantheae alliance</taxon>
        <taxon>Tageteae</taxon>
        <taxon>Tagetes</taxon>
    </lineage>
</organism>
<proteinExistence type="predicted"/>
<evidence type="ECO:0000313" key="2">
    <source>
        <dbReference type="Proteomes" id="UP001229421"/>
    </source>
</evidence>